<keyword evidence="3" id="KW-1185">Reference proteome</keyword>
<evidence type="ECO:0000313" key="2">
    <source>
        <dbReference type="EMBL" id="CCM79797.1"/>
    </source>
</evidence>
<evidence type="ECO:0008006" key="4">
    <source>
        <dbReference type="Google" id="ProtNLM"/>
    </source>
</evidence>
<keyword evidence="1" id="KW-1133">Transmembrane helix</keyword>
<gene>
    <name evidence="2" type="ORF">BN77_p40059</name>
</gene>
<dbReference type="STRING" id="1211777.BN77_p40059"/>
<feature type="transmembrane region" description="Helical" evidence="1">
    <location>
        <begin position="7"/>
        <end position="28"/>
    </location>
</feature>
<organism evidence="2 3">
    <name type="scientific">Rhizobium mesoamericanum STM3625</name>
    <dbReference type="NCBI Taxonomy" id="1211777"/>
    <lineage>
        <taxon>Bacteria</taxon>
        <taxon>Pseudomonadati</taxon>
        <taxon>Pseudomonadota</taxon>
        <taxon>Alphaproteobacteria</taxon>
        <taxon>Hyphomicrobiales</taxon>
        <taxon>Rhizobiaceae</taxon>
        <taxon>Rhizobium/Agrobacterium group</taxon>
        <taxon>Rhizobium</taxon>
    </lineage>
</organism>
<keyword evidence="1" id="KW-0472">Membrane</keyword>
<reference evidence="2 3" key="1">
    <citation type="journal article" date="2013" name="Genome Announc.">
        <title>Draft Genome Sequence of Rhizobium mesoamericanum STM3625, a Nitrogen-Fixing Symbiont of Mimosa pudica Isolated in French Guiana (South America).</title>
        <authorList>
            <person name="Moulin L."/>
            <person name="Mornico D."/>
            <person name="Melkonian R."/>
            <person name="Klonowska A."/>
        </authorList>
    </citation>
    <scope>NUCLEOTIDE SEQUENCE [LARGE SCALE GENOMIC DNA]</scope>
    <source>
        <strain evidence="2 3">STM3625</strain>
    </source>
</reference>
<dbReference type="EMBL" id="CANI01000064">
    <property type="protein sequence ID" value="CCM79797.1"/>
    <property type="molecule type" value="Genomic_DNA"/>
</dbReference>
<dbReference type="HOGENOM" id="CLU_2424847_0_0_5"/>
<accession>K0Q531</accession>
<evidence type="ECO:0000313" key="3">
    <source>
        <dbReference type="Proteomes" id="UP000009319"/>
    </source>
</evidence>
<name>K0Q531_9HYPH</name>
<protein>
    <recommendedName>
        <fullName evidence="4">Transmembrane protein</fullName>
    </recommendedName>
</protein>
<feature type="transmembrane region" description="Helical" evidence="1">
    <location>
        <begin position="48"/>
        <end position="71"/>
    </location>
</feature>
<dbReference type="Proteomes" id="UP000009319">
    <property type="component" value="Unassembled WGS sequence"/>
</dbReference>
<keyword evidence="1" id="KW-0812">Transmembrane</keyword>
<evidence type="ECO:0000256" key="1">
    <source>
        <dbReference type="SAM" id="Phobius"/>
    </source>
</evidence>
<sequence>MFTSVSVADYVICFTVVISLFCCYFSFLRQRRHVVVLFVEFNSSQGQASLNYIFFLAFFLYYLCSCYFYFFMSADRQQIERIFVHLRYHNT</sequence>
<proteinExistence type="predicted"/>
<dbReference type="AlphaFoldDB" id="K0Q531"/>
<comment type="caution">
    <text evidence="2">The sequence shown here is derived from an EMBL/GenBank/DDBJ whole genome shotgun (WGS) entry which is preliminary data.</text>
</comment>